<dbReference type="OrthoDB" id="10520827at2759"/>
<gene>
    <name evidence="2" type="ORF">FA13DRAFT_1727014</name>
</gene>
<evidence type="ECO:0000256" key="1">
    <source>
        <dbReference type="SAM" id="MobiDB-lite"/>
    </source>
</evidence>
<keyword evidence="3" id="KW-1185">Reference proteome</keyword>
<proteinExistence type="predicted"/>
<evidence type="ECO:0000313" key="2">
    <source>
        <dbReference type="EMBL" id="TEB36649.1"/>
    </source>
</evidence>
<reference evidence="2 3" key="1">
    <citation type="journal article" date="2019" name="Nat. Ecol. Evol.">
        <title>Megaphylogeny resolves global patterns of mushroom evolution.</title>
        <authorList>
            <person name="Varga T."/>
            <person name="Krizsan K."/>
            <person name="Foldi C."/>
            <person name="Dima B."/>
            <person name="Sanchez-Garcia M."/>
            <person name="Sanchez-Ramirez S."/>
            <person name="Szollosi G.J."/>
            <person name="Szarkandi J.G."/>
            <person name="Papp V."/>
            <person name="Albert L."/>
            <person name="Andreopoulos W."/>
            <person name="Angelini C."/>
            <person name="Antonin V."/>
            <person name="Barry K.W."/>
            <person name="Bougher N.L."/>
            <person name="Buchanan P."/>
            <person name="Buyck B."/>
            <person name="Bense V."/>
            <person name="Catcheside P."/>
            <person name="Chovatia M."/>
            <person name="Cooper J."/>
            <person name="Damon W."/>
            <person name="Desjardin D."/>
            <person name="Finy P."/>
            <person name="Geml J."/>
            <person name="Haridas S."/>
            <person name="Hughes K."/>
            <person name="Justo A."/>
            <person name="Karasinski D."/>
            <person name="Kautmanova I."/>
            <person name="Kiss B."/>
            <person name="Kocsube S."/>
            <person name="Kotiranta H."/>
            <person name="LaButti K.M."/>
            <person name="Lechner B.E."/>
            <person name="Liimatainen K."/>
            <person name="Lipzen A."/>
            <person name="Lukacs Z."/>
            <person name="Mihaltcheva S."/>
            <person name="Morgado L.N."/>
            <person name="Niskanen T."/>
            <person name="Noordeloos M.E."/>
            <person name="Ohm R.A."/>
            <person name="Ortiz-Santana B."/>
            <person name="Ovrebo C."/>
            <person name="Racz N."/>
            <person name="Riley R."/>
            <person name="Savchenko A."/>
            <person name="Shiryaev A."/>
            <person name="Soop K."/>
            <person name="Spirin V."/>
            <person name="Szebenyi C."/>
            <person name="Tomsovsky M."/>
            <person name="Tulloss R.E."/>
            <person name="Uehling J."/>
            <person name="Grigoriev I.V."/>
            <person name="Vagvolgyi C."/>
            <person name="Papp T."/>
            <person name="Martin F.M."/>
            <person name="Miettinen O."/>
            <person name="Hibbett D.S."/>
            <person name="Nagy L.G."/>
        </authorList>
    </citation>
    <scope>NUCLEOTIDE SEQUENCE [LARGE SCALE GENOMIC DNA]</scope>
    <source>
        <strain evidence="2 3">FP101781</strain>
    </source>
</reference>
<organism evidence="2 3">
    <name type="scientific">Coprinellus micaceus</name>
    <name type="common">Glistening ink-cap mushroom</name>
    <name type="synonym">Coprinus micaceus</name>
    <dbReference type="NCBI Taxonomy" id="71717"/>
    <lineage>
        <taxon>Eukaryota</taxon>
        <taxon>Fungi</taxon>
        <taxon>Dikarya</taxon>
        <taxon>Basidiomycota</taxon>
        <taxon>Agaricomycotina</taxon>
        <taxon>Agaricomycetes</taxon>
        <taxon>Agaricomycetidae</taxon>
        <taxon>Agaricales</taxon>
        <taxon>Agaricineae</taxon>
        <taxon>Psathyrellaceae</taxon>
        <taxon>Coprinellus</taxon>
    </lineage>
</organism>
<protein>
    <submittedName>
        <fullName evidence="2">Uncharacterized protein</fullName>
    </submittedName>
</protein>
<dbReference type="AlphaFoldDB" id="A0A4Y7TSX2"/>
<feature type="region of interest" description="Disordered" evidence="1">
    <location>
        <begin position="1"/>
        <end position="72"/>
    </location>
</feature>
<feature type="compositionally biased region" description="Basic residues" evidence="1">
    <location>
        <begin position="11"/>
        <end position="21"/>
    </location>
</feature>
<sequence length="149" mass="17172">MSCAPETPKKNFTRHRTRNGRLVKTAPPPLLNLSEPMSPMKSKHAPEPPRTPRRKLTRPSHLRSPRPLSVSFKKYEKPKARRSFSRTVVLFWKRLSQCKPSPNARRISYLPPGFERVEFPTHASRDSFQMDGDMSFSSAETYTLVDSSF</sequence>
<feature type="compositionally biased region" description="Basic residues" evidence="1">
    <location>
        <begin position="51"/>
        <end position="64"/>
    </location>
</feature>
<dbReference type="Proteomes" id="UP000298030">
    <property type="component" value="Unassembled WGS sequence"/>
</dbReference>
<name>A0A4Y7TSX2_COPMI</name>
<comment type="caution">
    <text evidence="2">The sequence shown here is derived from an EMBL/GenBank/DDBJ whole genome shotgun (WGS) entry which is preliminary data.</text>
</comment>
<dbReference type="EMBL" id="QPFP01000005">
    <property type="protein sequence ID" value="TEB36649.1"/>
    <property type="molecule type" value="Genomic_DNA"/>
</dbReference>
<accession>A0A4Y7TSX2</accession>
<evidence type="ECO:0000313" key="3">
    <source>
        <dbReference type="Proteomes" id="UP000298030"/>
    </source>
</evidence>